<dbReference type="InterPro" id="IPR045051">
    <property type="entry name" value="SBT"/>
</dbReference>
<dbReference type="InterPro" id="IPR036852">
    <property type="entry name" value="Peptidase_S8/S53_dom_sf"/>
</dbReference>
<evidence type="ECO:0000313" key="5">
    <source>
        <dbReference type="EMBL" id="KYP54363.1"/>
    </source>
</evidence>
<dbReference type="GO" id="GO:0006508">
    <property type="term" value="P:proteolysis"/>
    <property type="evidence" value="ECO:0007669"/>
    <property type="project" value="InterPro"/>
</dbReference>
<dbReference type="Gramene" id="C.cajan_00532.t">
    <property type="protein sequence ID" value="C.cajan_00532.t"/>
    <property type="gene ID" value="C.cajan_00532"/>
</dbReference>
<evidence type="ECO:0000256" key="2">
    <source>
        <dbReference type="ARBA" id="ARBA00011073"/>
    </source>
</evidence>
<gene>
    <name evidence="5" type="ORF">KK1_000550</name>
</gene>
<dbReference type="Proteomes" id="UP000075243">
    <property type="component" value="Chromosome 11"/>
</dbReference>
<dbReference type="AlphaFoldDB" id="A0A151SHV0"/>
<proteinExistence type="inferred from homology"/>
<evidence type="ECO:0000313" key="6">
    <source>
        <dbReference type="Proteomes" id="UP000075243"/>
    </source>
</evidence>
<reference evidence="5 6" key="1">
    <citation type="journal article" date="2012" name="Nat. Biotechnol.">
        <title>Draft genome sequence of pigeonpea (Cajanus cajan), an orphan legume crop of resource-poor farmers.</title>
        <authorList>
            <person name="Varshney R.K."/>
            <person name="Chen W."/>
            <person name="Li Y."/>
            <person name="Bharti A.K."/>
            <person name="Saxena R.K."/>
            <person name="Schlueter J.A."/>
            <person name="Donoghue M.T."/>
            <person name="Azam S."/>
            <person name="Fan G."/>
            <person name="Whaley A.M."/>
            <person name="Farmer A.D."/>
            <person name="Sheridan J."/>
            <person name="Iwata A."/>
            <person name="Tuteja R."/>
            <person name="Penmetsa R.V."/>
            <person name="Wu W."/>
            <person name="Upadhyaya H.D."/>
            <person name="Yang S.P."/>
            <person name="Shah T."/>
            <person name="Saxena K.B."/>
            <person name="Michael T."/>
            <person name="McCombie W.R."/>
            <person name="Yang B."/>
            <person name="Zhang G."/>
            <person name="Yang H."/>
            <person name="Wang J."/>
            <person name="Spillane C."/>
            <person name="Cook D.R."/>
            <person name="May G.D."/>
            <person name="Xu X."/>
            <person name="Jackson S.A."/>
        </authorList>
    </citation>
    <scope>NUCLEOTIDE SEQUENCE [LARGE SCALE GENOMIC DNA]</scope>
    <source>
        <strain evidence="6">cv. Asha</strain>
    </source>
</reference>
<accession>A0A151SHV0</accession>
<keyword evidence="6" id="KW-1185">Reference proteome</keyword>
<dbReference type="EMBL" id="CM003613">
    <property type="protein sequence ID" value="KYP54363.1"/>
    <property type="molecule type" value="Genomic_DNA"/>
</dbReference>
<keyword evidence="3" id="KW-0732">Signal</keyword>
<dbReference type="PANTHER" id="PTHR10795">
    <property type="entry name" value="PROPROTEIN CONVERTASE SUBTILISIN/KEXIN"/>
    <property type="match status" value="1"/>
</dbReference>
<evidence type="ECO:0000256" key="3">
    <source>
        <dbReference type="ARBA" id="ARBA00022729"/>
    </source>
</evidence>
<feature type="compositionally biased region" description="Pro residues" evidence="4">
    <location>
        <begin position="1"/>
        <end position="14"/>
    </location>
</feature>
<organism evidence="5 6">
    <name type="scientific">Cajanus cajan</name>
    <name type="common">Pigeon pea</name>
    <name type="synonym">Cajanus indicus</name>
    <dbReference type="NCBI Taxonomy" id="3821"/>
    <lineage>
        <taxon>Eukaryota</taxon>
        <taxon>Viridiplantae</taxon>
        <taxon>Streptophyta</taxon>
        <taxon>Embryophyta</taxon>
        <taxon>Tracheophyta</taxon>
        <taxon>Spermatophyta</taxon>
        <taxon>Magnoliopsida</taxon>
        <taxon>eudicotyledons</taxon>
        <taxon>Gunneridae</taxon>
        <taxon>Pentapetalae</taxon>
        <taxon>rosids</taxon>
        <taxon>fabids</taxon>
        <taxon>Fabales</taxon>
        <taxon>Fabaceae</taxon>
        <taxon>Papilionoideae</taxon>
        <taxon>50 kb inversion clade</taxon>
        <taxon>NPAAA clade</taxon>
        <taxon>indigoferoid/millettioid clade</taxon>
        <taxon>Phaseoleae</taxon>
        <taxon>Cajanus</taxon>
    </lineage>
</organism>
<evidence type="ECO:0000256" key="1">
    <source>
        <dbReference type="ARBA" id="ARBA00004613"/>
    </source>
</evidence>
<comment type="similarity">
    <text evidence="2">Belongs to the peptidase S8 family.</text>
</comment>
<dbReference type="SUPFAM" id="SSF52743">
    <property type="entry name" value="Subtilisin-like"/>
    <property type="match status" value="1"/>
</dbReference>
<evidence type="ECO:0000256" key="4">
    <source>
        <dbReference type="SAM" id="MobiDB-lite"/>
    </source>
</evidence>
<feature type="compositionally biased region" description="Pro residues" evidence="4">
    <location>
        <begin position="23"/>
        <end position="35"/>
    </location>
</feature>
<dbReference type="STRING" id="3821.A0A151SHV0"/>
<dbReference type="Gene3D" id="3.40.50.200">
    <property type="entry name" value="Peptidase S8/S53 domain"/>
    <property type="match status" value="1"/>
</dbReference>
<comment type="subcellular location">
    <subcellularLocation>
        <location evidence="1">Secreted</location>
    </subcellularLocation>
</comment>
<name>A0A151SHV0_CAJCA</name>
<feature type="region of interest" description="Disordered" evidence="4">
    <location>
        <begin position="1"/>
        <end position="35"/>
    </location>
</feature>
<protein>
    <submittedName>
        <fullName evidence="5">Subtilisin-like protease</fullName>
    </submittedName>
</protein>
<sequence length="220" mass="23881">MFSPPPPLPSPSPSPILSSKKPSQPPCKPSLPPFKQPLTTLTAAVAAAILAASPAPSPAQEPPSYQVYYGTAASAANYLGFDIVIRVIDTVMSSKSQSFHDHDLGLSPCIAGEYFPPTSGNRKLIGACYFYADYEATNNKMNSTLEYCSPRDSDGHDTHTASITVRRYVFPTSIMGYAKGMAAWMAPKARLTVYKVYWNAGCLTLTSWPHSTPLWPTLWT</sequence>
<dbReference type="GO" id="GO:0005576">
    <property type="term" value="C:extracellular region"/>
    <property type="evidence" value="ECO:0007669"/>
    <property type="project" value="UniProtKB-SubCell"/>
</dbReference>
<dbReference type="GO" id="GO:0004252">
    <property type="term" value="F:serine-type endopeptidase activity"/>
    <property type="evidence" value="ECO:0007669"/>
    <property type="project" value="InterPro"/>
</dbReference>